<dbReference type="Pfam" id="PF07883">
    <property type="entry name" value="Cupin_2"/>
    <property type="match status" value="1"/>
</dbReference>
<dbReference type="PROSITE" id="PS50943">
    <property type="entry name" value="HTH_CROC1"/>
    <property type="match status" value="1"/>
</dbReference>
<dbReference type="PANTHER" id="PTHR46797:SF25">
    <property type="entry name" value="TRANSCRIPTIONAL REGULATOR"/>
    <property type="match status" value="1"/>
</dbReference>
<evidence type="ECO:0000256" key="2">
    <source>
        <dbReference type="SAM" id="MobiDB-lite"/>
    </source>
</evidence>
<dbReference type="InterPro" id="IPR013096">
    <property type="entry name" value="Cupin_2"/>
</dbReference>
<feature type="compositionally biased region" description="Basic residues" evidence="2">
    <location>
        <begin position="216"/>
        <end position="227"/>
    </location>
</feature>
<dbReference type="SMART" id="SM00530">
    <property type="entry name" value="HTH_XRE"/>
    <property type="match status" value="1"/>
</dbReference>
<keyword evidence="5" id="KW-1185">Reference proteome</keyword>
<gene>
    <name evidence="4" type="ORF">Q4481_20875</name>
</gene>
<evidence type="ECO:0000259" key="3">
    <source>
        <dbReference type="PROSITE" id="PS50943"/>
    </source>
</evidence>
<dbReference type="InterPro" id="IPR011051">
    <property type="entry name" value="RmlC_Cupin_sf"/>
</dbReference>
<feature type="region of interest" description="Disordered" evidence="2">
    <location>
        <begin position="214"/>
        <end position="233"/>
    </location>
</feature>
<feature type="domain" description="HTH cro/C1-type" evidence="3">
    <location>
        <begin position="24"/>
        <end position="78"/>
    </location>
</feature>
<dbReference type="CDD" id="cd00093">
    <property type="entry name" value="HTH_XRE"/>
    <property type="match status" value="1"/>
</dbReference>
<reference evidence="4" key="1">
    <citation type="journal article" date="2015" name="Int. J. Syst. Evol. Microbiol.">
        <title>Rhizobium alvei sp. nov., isolated from a freshwater river.</title>
        <authorList>
            <person name="Sheu S.Y."/>
            <person name="Huang H.W."/>
            <person name="Young C.C."/>
            <person name="Chen W.M."/>
        </authorList>
    </citation>
    <scope>NUCLEOTIDE SEQUENCE</scope>
    <source>
        <strain evidence="4">TNR-22</strain>
    </source>
</reference>
<dbReference type="CDD" id="cd02209">
    <property type="entry name" value="cupin_XRE_C"/>
    <property type="match status" value="1"/>
</dbReference>
<dbReference type="EMBL" id="JAUOZU010000017">
    <property type="protein sequence ID" value="MDO6966414.1"/>
    <property type="molecule type" value="Genomic_DNA"/>
</dbReference>
<evidence type="ECO:0000313" key="5">
    <source>
        <dbReference type="Proteomes" id="UP001174932"/>
    </source>
</evidence>
<dbReference type="SUPFAM" id="SSF47413">
    <property type="entry name" value="lambda repressor-like DNA-binding domains"/>
    <property type="match status" value="1"/>
</dbReference>
<protein>
    <submittedName>
        <fullName evidence="4">XRE family transcriptional regulator</fullName>
    </submittedName>
</protein>
<name>A0ABT8YSU8_9HYPH</name>
<dbReference type="InterPro" id="IPR010982">
    <property type="entry name" value="Lambda_DNA-bd_dom_sf"/>
</dbReference>
<sequence>MSKSQITENEDDVTPAIAPLGERLRQRRKALKLTLQDVADGAGFSVGFISQIERGITVPSLTSLVAVCRVLKEDVGTFFQQPRVDDPVTRRETRPVYGLGIPGHGVTYERLSASFPGNVLRSTLIHEPPGYRSEPMSHEGEEIFYIVSGALTLELDGQRTILEAGDAAHFPSTRVHVTWNHTTEPATIFHTCTMDVFGEGEPKGDPNTSLVVTRAVNRRNAPKKPKVTKGNST</sequence>
<dbReference type="Gene3D" id="2.60.120.10">
    <property type="entry name" value="Jelly Rolls"/>
    <property type="match status" value="1"/>
</dbReference>
<accession>A0ABT8YSU8</accession>
<dbReference type="Gene3D" id="1.10.260.40">
    <property type="entry name" value="lambda repressor-like DNA-binding domains"/>
    <property type="match status" value="1"/>
</dbReference>
<dbReference type="InterPro" id="IPR050807">
    <property type="entry name" value="TransReg_Diox_bact_type"/>
</dbReference>
<dbReference type="Proteomes" id="UP001174932">
    <property type="component" value="Unassembled WGS sequence"/>
</dbReference>
<keyword evidence="1" id="KW-0238">DNA-binding</keyword>
<evidence type="ECO:0000256" key="1">
    <source>
        <dbReference type="ARBA" id="ARBA00023125"/>
    </source>
</evidence>
<dbReference type="InterPro" id="IPR001387">
    <property type="entry name" value="Cro/C1-type_HTH"/>
</dbReference>
<comment type="caution">
    <text evidence="4">The sequence shown here is derived from an EMBL/GenBank/DDBJ whole genome shotgun (WGS) entry which is preliminary data.</text>
</comment>
<dbReference type="Pfam" id="PF01381">
    <property type="entry name" value="HTH_3"/>
    <property type="match status" value="1"/>
</dbReference>
<dbReference type="InterPro" id="IPR014710">
    <property type="entry name" value="RmlC-like_jellyroll"/>
</dbReference>
<evidence type="ECO:0000313" key="4">
    <source>
        <dbReference type="EMBL" id="MDO6966414.1"/>
    </source>
</evidence>
<dbReference type="PANTHER" id="PTHR46797">
    <property type="entry name" value="HTH-TYPE TRANSCRIPTIONAL REGULATOR"/>
    <property type="match status" value="1"/>
</dbReference>
<proteinExistence type="predicted"/>
<dbReference type="SUPFAM" id="SSF51182">
    <property type="entry name" value="RmlC-like cupins"/>
    <property type="match status" value="1"/>
</dbReference>
<organism evidence="4 5">
    <name type="scientific">Rhizobium alvei</name>
    <dbReference type="NCBI Taxonomy" id="1132659"/>
    <lineage>
        <taxon>Bacteria</taxon>
        <taxon>Pseudomonadati</taxon>
        <taxon>Pseudomonadota</taxon>
        <taxon>Alphaproteobacteria</taxon>
        <taxon>Hyphomicrobiales</taxon>
        <taxon>Rhizobiaceae</taxon>
        <taxon>Rhizobium/Agrobacterium group</taxon>
        <taxon>Rhizobium</taxon>
    </lineage>
</organism>
<dbReference type="RefSeq" id="WP_304378334.1">
    <property type="nucleotide sequence ID" value="NZ_JAUOZU010000017.1"/>
</dbReference>
<reference evidence="4" key="2">
    <citation type="submission" date="2023-07" db="EMBL/GenBank/DDBJ databases">
        <authorList>
            <person name="Shen H."/>
        </authorList>
    </citation>
    <scope>NUCLEOTIDE SEQUENCE</scope>
    <source>
        <strain evidence="4">TNR-22</strain>
    </source>
</reference>